<organism evidence="1 2">
    <name type="scientific">Rodentibacter haemolyticus</name>
    <dbReference type="NCBI Taxonomy" id="2778911"/>
    <lineage>
        <taxon>Bacteria</taxon>
        <taxon>Pseudomonadati</taxon>
        <taxon>Pseudomonadota</taxon>
        <taxon>Gammaproteobacteria</taxon>
        <taxon>Pasteurellales</taxon>
        <taxon>Pasteurellaceae</taxon>
        <taxon>Rodentibacter</taxon>
    </lineage>
</organism>
<protein>
    <recommendedName>
        <fullName evidence="3">DUF4156 domain-containing protein</fullName>
    </recommendedName>
</protein>
<proteinExistence type="predicted"/>
<keyword evidence="2" id="KW-1185">Reference proteome</keyword>
<evidence type="ECO:0000313" key="2">
    <source>
        <dbReference type="Proteomes" id="UP000663069"/>
    </source>
</evidence>
<reference evidence="1 2" key="1">
    <citation type="submission" date="2020-10" db="EMBL/GenBank/DDBJ databases">
        <title>Genome Sequencing of Rodentibacter spp. strain DSM111151.</title>
        <authorList>
            <person name="Benga L."/>
            <person name="Lautwein T."/>
        </authorList>
    </citation>
    <scope>NUCLEOTIDE SEQUENCE [LARGE SCALE GENOMIC DNA]</scope>
    <source>
        <strain evidence="1 2">DSM 111151</strain>
    </source>
</reference>
<gene>
    <name evidence="1" type="ORF">IHV77_07650</name>
</gene>
<name>A0ABX6UUV7_9PAST</name>
<accession>A0ABX6UUV7</accession>
<dbReference type="EMBL" id="CP063056">
    <property type="protein sequence ID" value="QPB41807.1"/>
    <property type="molecule type" value="Genomic_DNA"/>
</dbReference>
<dbReference type="PROSITE" id="PS51257">
    <property type="entry name" value="PROKAR_LIPOPROTEIN"/>
    <property type="match status" value="1"/>
</dbReference>
<dbReference type="RefSeq" id="WP_194811397.1">
    <property type="nucleotide sequence ID" value="NZ_CP063056.1"/>
</dbReference>
<dbReference type="Proteomes" id="UP000663069">
    <property type="component" value="Chromosome"/>
</dbReference>
<evidence type="ECO:0008006" key="3">
    <source>
        <dbReference type="Google" id="ProtNLM"/>
    </source>
</evidence>
<sequence length="147" mass="15950">MKKFLLGAVIVTGVATMLTGCVVTKPFEPKPLDEKARGISIVRSTPYGCKVLGEVEGFDKTNSDKNRPFDVIYTDPTLEEARRGALNDARNNAVEVAGKAKRVTLRIVEAKATCFTPNGVCAPNIIDTSRVLSFRVSAQVFECGKKD</sequence>
<evidence type="ECO:0000313" key="1">
    <source>
        <dbReference type="EMBL" id="QPB41807.1"/>
    </source>
</evidence>